<keyword evidence="7" id="KW-1133">Transmembrane helix</keyword>
<feature type="region of interest" description="Disordered" evidence="6">
    <location>
        <begin position="1"/>
        <end position="25"/>
    </location>
</feature>
<evidence type="ECO:0000256" key="7">
    <source>
        <dbReference type="SAM" id="Phobius"/>
    </source>
</evidence>
<feature type="binding site" evidence="4">
    <location>
        <begin position="244"/>
        <end position="248"/>
    </location>
    <ligand>
        <name>ATP</name>
        <dbReference type="ChEBI" id="CHEBI:30616"/>
    </ligand>
</feature>
<dbReference type="Gene3D" id="3.30.420.40">
    <property type="match status" value="1"/>
</dbReference>
<organism evidence="8 9">
    <name type="scientific">Quercus lobata</name>
    <name type="common">Valley oak</name>
    <dbReference type="NCBI Taxonomy" id="97700"/>
    <lineage>
        <taxon>Eukaryota</taxon>
        <taxon>Viridiplantae</taxon>
        <taxon>Streptophyta</taxon>
        <taxon>Embryophyta</taxon>
        <taxon>Tracheophyta</taxon>
        <taxon>Spermatophyta</taxon>
        <taxon>Magnoliopsida</taxon>
        <taxon>eudicotyledons</taxon>
        <taxon>Gunneridae</taxon>
        <taxon>Pentapetalae</taxon>
        <taxon>rosids</taxon>
        <taxon>fabids</taxon>
        <taxon>Fagales</taxon>
        <taxon>Fagaceae</taxon>
        <taxon>Quercus</taxon>
    </lineage>
</organism>
<dbReference type="EnsemblPlants" id="QL01p020477:mrna">
    <property type="protein sequence ID" value="QL01p020477:mrna"/>
    <property type="gene ID" value="QL01p020477"/>
</dbReference>
<accession>A0A7N2KN63</accession>
<feature type="active site" description="Proton acceptor" evidence="3">
    <location>
        <position position="214"/>
    </location>
</feature>
<dbReference type="PANTHER" id="PTHR11782:SF96">
    <property type="entry name" value="APYRASE 6-RELATED"/>
    <property type="match status" value="1"/>
</dbReference>
<feature type="compositionally biased region" description="Low complexity" evidence="6">
    <location>
        <begin position="8"/>
        <end position="22"/>
    </location>
</feature>
<evidence type="ECO:0000256" key="4">
    <source>
        <dbReference type="PIRSR" id="PIRSR600407-2"/>
    </source>
</evidence>
<name>A0A7N2KN63_QUELO</name>
<evidence type="ECO:0000256" key="2">
    <source>
        <dbReference type="ARBA" id="ARBA00022801"/>
    </source>
</evidence>
<dbReference type="GO" id="GO:0009134">
    <property type="term" value="P:nucleoside diphosphate catabolic process"/>
    <property type="evidence" value="ECO:0007669"/>
    <property type="project" value="TreeGrafter"/>
</dbReference>
<dbReference type="InterPro" id="IPR000407">
    <property type="entry name" value="GDA1_CD39_NTPase"/>
</dbReference>
<dbReference type="Proteomes" id="UP000594261">
    <property type="component" value="Chromosome 1"/>
</dbReference>
<dbReference type="GO" id="GO:0017110">
    <property type="term" value="F:nucleoside diphosphate phosphatase activity"/>
    <property type="evidence" value="ECO:0007669"/>
    <property type="project" value="TreeGrafter"/>
</dbReference>
<dbReference type="EMBL" id="LRBV02000001">
    <property type="status" value="NOT_ANNOTATED_CDS"/>
    <property type="molecule type" value="Genomic_DNA"/>
</dbReference>
<dbReference type="Pfam" id="PF01150">
    <property type="entry name" value="GDA1_CD39"/>
    <property type="match status" value="1"/>
</dbReference>
<dbReference type="PROSITE" id="PS01238">
    <property type="entry name" value="GDA1_CD39_NTPASE"/>
    <property type="match status" value="1"/>
</dbReference>
<evidence type="ECO:0000313" key="9">
    <source>
        <dbReference type="Proteomes" id="UP000594261"/>
    </source>
</evidence>
<keyword evidence="9" id="KW-1185">Reference proteome</keyword>
<evidence type="ECO:0008006" key="10">
    <source>
        <dbReference type="Google" id="ProtNLM"/>
    </source>
</evidence>
<keyword evidence="4" id="KW-0067">ATP-binding</keyword>
<evidence type="ECO:0000256" key="3">
    <source>
        <dbReference type="PIRSR" id="PIRSR600407-1"/>
    </source>
</evidence>
<feature type="transmembrane region" description="Helical" evidence="7">
    <location>
        <begin position="676"/>
        <end position="696"/>
    </location>
</feature>
<comment type="similarity">
    <text evidence="1 5">Belongs to the GDA1/CD39 NTPase family.</text>
</comment>
<dbReference type="GO" id="GO:0005524">
    <property type="term" value="F:ATP binding"/>
    <property type="evidence" value="ECO:0007669"/>
    <property type="project" value="UniProtKB-KW"/>
</dbReference>
<evidence type="ECO:0000313" key="8">
    <source>
        <dbReference type="EnsemblPlants" id="QL01p020477:mrna"/>
    </source>
</evidence>
<dbReference type="GO" id="GO:0016020">
    <property type="term" value="C:membrane"/>
    <property type="evidence" value="ECO:0007669"/>
    <property type="project" value="TreeGrafter"/>
</dbReference>
<keyword evidence="4" id="KW-0547">Nucleotide-binding</keyword>
<keyword evidence="7" id="KW-0812">Transmembrane</keyword>
<dbReference type="Gene3D" id="3.30.420.150">
    <property type="entry name" value="Exopolyphosphatase. Domain 2"/>
    <property type="match status" value="1"/>
</dbReference>
<protein>
    <recommendedName>
        <fullName evidence="10">Apyrase 6</fullName>
    </recommendedName>
</protein>
<dbReference type="Gramene" id="QL01p020477:mrna">
    <property type="protein sequence ID" value="QL01p020477:mrna"/>
    <property type="gene ID" value="QL01p020477"/>
</dbReference>
<keyword evidence="2 5" id="KW-0378">Hydrolase</keyword>
<keyword evidence="7" id="KW-0472">Membrane</keyword>
<evidence type="ECO:0000256" key="6">
    <source>
        <dbReference type="SAM" id="MobiDB-lite"/>
    </source>
</evidence>
<dbReference type="AlphaFoldDB" id="A0A7N2KN63"/>
<dbReference type="PANTHER" id="PTHR11782">
    <property type="entry name" value="ADENOSINE/GUANOSINE DIPHOSPHATASE"/>
    <property type="match status" value="1"/>
</dbReference>
<reference evidence="8 9" key="1">
    <citation type="journal article" date="2016" name="G3 (Bethesda)">
        <title>First Draft Assembly and Annotation of the Genome of a California Endemic Oak Quercus lobata Nee (Fagaceae).</title>
        <authorList>
            <person name="Sork V.L."/>
            <person name="Fitz-Gibbon S.T."/>
            <person name="Puiu D."/>
            <person name="Crepeau M."/>
            <person name="Gugger P.F."/>
            <person name="Sherman R."/>
            <person name="Stevens K."/>
            <person name="Langley C.H."/>
            <person name="Pellegrini M."/>
            <person name="Salzberg S.L."/>
        </authorList>
    </citation>
    <scope>NUCLEOTIDE SEQUENCE [LARGE SCALE GENOMIC DNA]</scope>
    <source>
        <strain evidence="8 9">cv. SW786</strain>
    </source>
</reference>
<proteinExistence type="inferred from homology"/>
<evidence type="ECO:0000256" key="5">
    <source>
        <dbReference type="RuleBase" id="RU003833"/>
    </source>
</evidence>
<sequence length="721" mass="80144">MDLSRWTSSSSSSSSSYSSSSSAFIPPHRTQLHPRMHLFSQPPNPSKQQQQHSFHSKCLLLLASLFTVPFLFHLFSTAQKIHSSTKFTDPKSSPLFGVVINAGSAGSRVRVFEFLGDAEARIPLMDGSGSSSMKVRPGLALDPDSIAHLIAFAKRRVPKKERRNTKIQLMVGAHLNNLGPESRDKVLESCRKLLRSSGFLFKDPWARVIPGEDEGFYAWVAANYALGALGSEPQETTGIVEFGGASLQVTFATKETEQLQSSRIVKLSGVIYYLYTQSFPKFGQDAAWESLYEAHNSRELGSLSSSTDGLIGNPCIPRGYNLPLNASYAKIPTSHPAGNFSACRNEALALLKRKKDKCLHLPCKIVSSLFPESLGKPVSSEDILFTSEFFGLIPKASLLVLEAAGQHYCEDDWSKLRIQHQNIDDLDLSRYCFSSAYMMALLHDSLGIPMNEKRDKDLGDSATELWYKDEILGSRAVVLCWGEGEDPLFGEPLAISNLMDEKASSVGEEVAVIHTHRTVLRGNSNDLKNFWALPMLALKWRLRAFSRLLKGSKELKILFSTINYQSSSANVMVVFQNFHLQGEFEKSLNAIFIAFIPKKLDVVDVDFWPINLVGSSVGYATSCYGYANFLSGVGFANHTGSIPLDWTFGAFIVETMLEPLELEPDNLGQIVGNESVTYFLLFAFLLTAVLAMFFVLQWQKPQLKTIYDLEKGRYIVTRVPR</sequence>
<evidence type="ECO:0000256" key="1">
    <source>
        <dbReference type="ARBA" id="ARBA00009283"/>
    </source>
</evidence>
<reference evidence="8" key="2">
    <citation type="submission" date="2021-01" db="UniProtKB">
        <authorList>
            <consortium name="EnsemblPlants"/>
        </authorList>
    </citation>
    <scope>IDENTIFICATION</scope>
</reference>
<dbReference type="InParanoid" id="A0A7N2KN63"/>